<dbReference type="EMBL" id="CP056030">
    <property type="protein sequence ID" value="QKZ04090.1"/>
    <property type="molecule type" value="Genomic_DNA"/>
</dbReference>
<feature type="compositionally biased region" description="Polar residues" evidence="1">
    <location>
        <begin position="144"/>
        <end position="154"/>
    </location>
</feature>
<evidence type="ECO:0000256" key="1">
    <source>
        <dbReference type="SAM" id="MobiDB-lite"/>
    </source>
</evidence>
<dbReference type="Proteomes" id="UP000509568">
    <property type="component" value="Chromosome"/>
</dbReference>
<dbReference type="KEGG" id="pez:HWQ56_09970"/>
<dbReference type="InterPro" id="IPR036641">
    <property type="entry name" value="HPT_dom_sf"/>
</dbReference>
<reference evidence="2 3" key="1">
    <citation type="submission" date="2020-06" db="EMBL/GenBank/DDBJ databases">
        <title>Pseudomonas eucalypticola sp. nov., an endophyte of Eucalyptus dunnii leaves with biocontrol ability of eucalyptus leaf blight.</title>
        <authorList>
            <person name="Liu Y."/>
            <person name="Song Z."/>
            <person name="Zeng H."/>
            <person name="Lu M."/>
            <person name="Wang X."/>
            <person name="Lian X."/>
            <person name="Zhang Q."/>
        </authorList>
    </citation>
    <scope>NUCLEOTIDE SEQUENCE [LARGE SCALE GENOMIC DNA]</scope>
    <source>
        <strain evidence="2 3">NP-1</strain>
    </source>
</reference>
<dbReference type="RefSeq" id="WP_158153908.1">
    <property type="nucleotide sequence ID" value="NZ_CP056030.1"/>
</dbReference>
<name>A0A7D5HCN8_9PSED</name>
<gene>
    <name evidence="2" type="ORF">HWQ56_09970</name>
</gene>
<feature type="region of interest" description="Disordered" evidence="1">
    <location>
        <begin position="133"/>
        <end position="154"/>
    </location>
</feature>
<sequence>MLNDTQWSCALPDFLVDAQAMLNKLQECLNHLELICNDQDAADCLVSTLESLSQRAQGLALNEVAAFCQQLQQLLGVARPRNRLAGPTLKALNECLTLLAWQLELIDPRTGQLSLDSDEQAALVHALAVSIDPEQGPAPHLPTHTAQQTGRQVI</sequence>
<dbReference type="GO" id="GO:0000160">
    <property type="term" value="P:phosphorelay signal transduction system"/>
    <property type="evidence" value="ECO:0007669"/>
    <property type="project" value="InterPro"/>
</dbReference>
<evidence type="ECO:0000313" key="3">
    <source>
        <dbReference type="Proteomes" id="UP000509568"/>
    </source>
</evidence>
<proteinExistence type="predicted"/>
<evidence type="ECO:0000313" key="2">
    <source>
        <dbReference type="EMBL" id="QKZ04090.1"/>
    </source>
</evidence>
<accession>A0A7D5HCN8</accession>
<dbReference type="AlphaFoldDB" id="A0A7D5HCN8"/>
<dbReference type="Gene3D" id="1.20.120.160">
    <property type="entry name" value="HPT domain"/>
    <property type="match status" value="1"/>
</dbReference>
<evidence type="ECO:0008006" key="4">
    <source>
        <dbReference type="Google" id="ProtNLM"/>
    </source>
</evidence>
<keyword evidence="3" id="KW-1185">Reference proteome</keyword>
<organism evidence="2 3">
    <name type="scientific">Pseudomonas eucalypticola</name>
    <dbReference type="NCBI Taxonomy" id="2599595"/>
    <lineage>
        <taxon>Bacteria</taxon>
        <taxon>Pseudomonadati</taxon>
        <taxon>Pseudomonadota</taxon>
        <taxon>Gammaproteobacteria</taxon>
        <taxon>Pseudomonadales</taxon>
        <taxon>Pseudomonadaceae</taxon>
        <taxon>Pseudomonas</taxon>
    </lineage>
</organism>
<protein>
    <recommendedName>
        <fullName evidence="4">Histidine kinase</fullName>
    </recommendedName>
</protein>